<reference evidence="9" key="2">
    <citation type="journal article" date="2021" name="Microbiome">
        <title>Successional dynamics and alternative stable states in a saline activated sludge microbial community over 9 years.</title>
        <authorList>
            <person name="Wang Y."/>
            <person name="Ye J."/>
            <person name="Ju F."/>
            <person name="Liu L."/>
            <person name="Boyd J.A."/>
            <person name="Deng Y."/>
            <person name="Parks D.H."/>
            <person name="Jiang X."/>
            <person name="Yin X."/>
            <person name="Woodcroft B.J."/>
            <person name="Tyson G.W."/>
            <person name="Hugenholtz P."/>
            <person name="Polz M.F."/>
            <person name="Zhang T."/>
        </authorList>
    </citation>
    <scope>NUCLEOTIDE SEQUENCE</scope>
    <source>
        <strain evidence="9">HKST-UBA02</strain>
    </source>
</reference>
<sequence length="159" mass="17679">MRRTGRHRRVKPAVALKMTSMMDILVVLLLFLVKSFVADEQMSPSAGVQLPESTAKEHPEDSVVIAITETSILVGEDWVADLSAVMASDEMRIEKLARELETIRAQKEDLARIQGVDVQLGLVTIQGDREIEFAVLQRVMYTVGAEGWDEISLAVIRTT</sequence>
<dbReference type="AlphaFoldDB" id="A0A956NE94"/>
<comment type="similarity">
    <text evidence="2 7">Belongs to the ExbD/TolR family.</text>
</comment>
<dbReference type="GO" id="GO:0022857">
    <property type="term" value="F:transmembrane transporter activity"/>
    <property type="evidence" value="ECO:0007669"/>
    <property type="project" value="InterPro"/>
</dbReference>
<evidence type="ECO:0000256" key="8">
    <source>
        <dbReference type="SAM" id="Coils"/>
    </source>
</evidence>
<keyword evidence="7" id="KW-0653">Protein transport</keyword>
<dbReference type="Pfam" id="PF02472">
    <property type="entry name" value="ExbD"/>
    <property type="match status" value="1"/>
</dbReference>
<reference evidence="9" key="1">
    <citation type="submission" date="2020-04" db="EMBL/GenBank/DDBJ databases">
        <authorList>
            <person name="Zhang T."/>
        </authorList>
    </citation>
    <scope>NUCLEOTIDE SEQUENCE</scope>
    <source>
        <strain evidence="9">HKST-UBA02</strain>
    </source>
</reference>
<dbReference type="InterPro" id="IPR003400">
    <property type="entry name" value="ExbD"/>
</dbReference>
<evidence type="ECO:0000313" key="10">
    <source>
        <dbReference type="Proteomes" id="UP000739538"/>
    </source>
</evidence>
<evidence type="ECO:0000256" key="1">
    <source>
        <dbReference type="ARBA" id="ARBA00004162"/>
    </source>
</evidence>
<evidence type="ECO:0000256" key="3">
    <source>
        <dbReference type="ARBA" id="ARBA00022475"/>
    </source>
</evidence>
<dbReference type="EMBL" id="JAGQHS010000020">
    <property type="protein sequence ID" value="MCA9755324.1"/>
    <property type="molecule type" value="Genomic_DNA"/>
</dbReference>
<keyword evidence="5" id="KW-1133">Transmembrane helix</keyword>
<protein>
    <submittedName>
        <fullName evidence="9">Biopolymer transporter ExbD</fullName>
    </submittedName>
</protein>
<comment type="caution">
    <text evidence="9">The sequence shown here is derived from an EMBL/GenBank/DDBJ whole genome shotgun (WGS) entry which is preliminary data.</text>
</comment>
<keyword evidence="6" id="KW-0472">Membrane</keyword>
<keyword evidence="8" id="KW-0175">Coiled coil</keyword>
<evidence type="ECO:0000256" key="5">
    <source>
        <dbReference type="ARBA" id="ARBA00022989"/>
    </source>
</evidence>
<keyword evidence="3" id="KW-1003">Cell membrane</keyword>
<organism evidence="9 10">
    <name type="scientific">Eiseniibacteriota bacterium</name>
    <dbReference type="NCBI Taxonomy" id="2212470"/>
    <lineage>
        <taxon>Bacteria</taxon>
        <taxon>Candidatus Eiseniibacteriota</taxon>
    </lineage>
</organism>
<keyword evidence="7" id="KW-0813">Transport</keyword>
<accession>A0A956NE94</accession>
<feature type="coiled-coil region" evidence="8">
    <location>
        <begin position="86"/>
        <end position="113"/>
    </location>
</feature>
<keyword evidence="4 7" id="KW-0812">Transmembrane</keyword>
<evidence type="ECO:0000256" key="2">
    <source>
        <dbReference type="ARBA" id="ARBA00005811"/>
    </source>
</evidence>
<dbReference type="GO" id="GO:0015031">
    <property type="term" value="P:protein transport"/>
    <property type="evidence" value="ECO:0007669"/>
    <property type="project" value="UniProtKB-KW"/>
</dbReference>
<name>A0A956NE94_UNCEI</name>
<evidence type="ECO:0000256" key="6">
    <source>
        <dbReference type="ARBA" id="ARBA00023136"/>
    </source>
</evidence>
<proteinExistence type="inferred from homology"/>
<evidence type="ECO:0000256" key="4">
    <source>
        <dbReference type="ARBA" id="ARBA00022692"/>
    </source>
</evidence>
<evidence type="ECO:0000313" key="9">
    <source>
        <dbReference type="EMBL" id="MCA9755324.1"/>
    </source>
</evidence>
<gene>
    <name evidence="9" type="ORF">KDA27_05935</name>
</gene>
<comment type="subcellular location">
    <subcellularLocation>
        <location evidence="1">Cell membrane</location>
        <topology evidence="1">Single-pass membrane protein</topology>
    </subcellularLocation>
    <subcellularLocation>
        <location evidence="7">Cell membrane</location>
        <topology evidence="7">Single-pass type II membrane protein</topology>
    </subcellularLocation>
</comment>
<dbReference type="GO" id="GO:0005886">
    <property type="term" value="C:plasma membrane"/>
    <property type="evidence" value="ECO:0007669"/>
    <property type="project" value="UniProtKB-SubCell"/>
</dbReference>
<dbReference type="Proteomes" id="UP000739538">
    <property type="component" value="Unassembled WGS sequence"/>
</dbReference>
<evidence type="ECO:0000256" key="7">
    <source>
        <dbReference type="RuleBase" id="RU003879"/>
    </source>
</evidence>